<dbReference type="EMBL" id="BSYI01000010">
    <property type="protein sequence ID" value="GMG82462.1"/>
    <property type="molecule type" value="Genomic_DNA"/>
</dbReference>
<organism evidence="1 2">
    <name type="scientific">Paralimibaculum aggregatum</name>
    <dbReference type="NCBI Taxonomy" id="3036245"/>
    <lineage>
        <taxon>Bacteria</taxon>
        <taxon>Pseudomonadati</taxon>
        <taxon>Pseudomonadota</taxon>
        <taxon>Alphaproteobacteria</taxon>
        <taxon>Rhodobacterales</taxon>
        <taxon>Paracoccaceae</taxon>
        <taxon>Paralimibaculum</taxon>
    </lineage>
</organism>
<proteinExistence type="predicted"/>
<evidence type="ECO:0000313" key="1">
    <source>
        <dbReference type="EMBL" id="GMG82462.1"/>
    </source>
</evidence>
<accession>A0ABQ6LLB2</accession>
<name>A0ABQ6LLB2_9RHOB</name>
<reference evidence="1 2" key="1">
    <citation type="submission" date="2023-04" db="EMBL/GenBank/DDBJ databases">
        <title>Marinoamorphus aggregata gen. nov., sp. Nov., isolate from tissue of brittle star Ophioplocus japonicus.</title>
        <authorList>
            <person name="Kawano K."/>
            <person name="Sawayama S."/>
            <person name="Nakagawa S."/>
        </authorList>
    </citation>
    <scope>NUCLEOTIDE SEQUENCE [LARGE SCALE GENOMIC DNA]</scope>
    <source>
        <strain evidence="1 2">NKW23</strain>
    </source>
</reference>
<sequence length="197" mass="21348">MLIERPMPMPAVSECLILVEFGEIAQLFRMRRTMRRRVLLSMVHRMAQGEGRRLVLAPVAADTPLERYLMCQPELGAAAAHHAMLDLRAMLEEEGVEPSRIAVLASTRVLHAAEAIGFAAVRNPGQPLLVLRPGGGYEFTYEHAMMLLSETGRPGGAASFEEVLQADRRRGAAIAGRGLAPRRPCPLRAATAAGACA</sequence>
<gene>
    <name evidence="1" type="ORF">LNKW23_16750</name>
</gene>
<keyword evidence="2" id="KW-1185">Reference proteome</keyword>
<protein>
    <submittedName>
        <fullName evidence="1">Uncharacterized protein</fullName>
    </submittedName>
</protein>
<evidence type="ECO:0000313" key="2">
    <source>
        <dbReference type="Proteomes" id="UP001239909"/>
    </source>
</evidence>
<dbReference type="Proteomes" id="UP001239909">
    <property type="component" value="Unassembled WGS sequence"/>
</dbReference>
<comment type="caution">
    <text evidence="1">The sequence shown here is derived from an EMBL/GenBank/DDBJ whole genome shotgun (WGS) entry which is preliminary data.</text>
</comment>